<evidence type="ECO:0000313" key="2">
    <source>
        <dbReference type="EMBL" id="SDL75015.1"/>
    </source>
</evidence>
<protein>
    <submittedName>
        <fullName evidence="2">tRNA U34 5-methylaminomethyl-2-thiouridine-forming methyltransferase MnmC</fullName>
    </submittedName>
</protein>
<dbReference type="EMBL" id="FNFO01000008">
    <property type="protein sequence ID" value="SDL75015.1"/>
    <property type="molecule type" value="Genomic_DNA"/>
</dbReference>
<dbReference type="OrthoDB" id="9786494at2"/>
<accession>A0A1G9MMY1</accession>
<dbReference type="GO" id="GO:0032259">
    <property type="term" value="P:methylation"/>
    <property type="evidence" value="ECO:0007669"/>
    <property type="project" value="UniProtKB-KW"/>
</dbReference>
<keyword evidence="2" id="KW-0489">Methyltransferase</keyword>
<dbReference type="RefSeq" id="WP_089684791.1">
    <property type="nucleotide sequence ID" value="NZ_FNFO01000008.1"/>
</dbReference>
<dbReference type="PANTHER" id="PTHR39963:SF1">
    <property type="entry name" value="MNMC-LIKE METHYLTRANSFERASE DOMAIN-CONTAINING PROTEIN"/>
    <property type="match status" value="1"/>
</dbReference>
<organism evidence="2 3">
    <name type="scientific">Catalinimonas alkaloidigena</name>
    <dbReference type="NCBI Taxonomy" id="1075417"/>
    <lineage>
        <taxon>Bacteria</taxon>
        <taxon>Pseudomonadati</taxon>
        <taxon>Bacteroidota</taxon>
        <taxon>Cytophagia</taxon>
        <taxon>Cytophagales</taxon>
        <taxon>Catalimonadaceae</taxon>
        <taxon>Catalinimonas</taxon>
    </lineage>
</organism>
<dbReference type="Pfam" id="PF05430">
    <property type="entry name" value="Methyltransf_30"/>
    <property type="match status" value="1"/>
</dbReference>
<dbReference type="InterPro" id="IPR029063">
    <property type="entry name" value="SAM-dependent_MTases_sf"/>
</dbReference>
<dbReference type="InterPro" id="IPR047785">
    <property type="entry name" value="tRNA_MNMC2"/>
</dbReference>
<dbReference type="GO" id="GO:0016645">
    <property type="term" value="F:oxidoreductase activity, acting on the CH-NH group of donors"/>
    <property type="evidence" value="ECO:0007669"/>
    <property type="project" value="InterPro"/>
</dbReference>
<dbReference type="AlphaFoldDB" id="A0A1G9MMY1"/>
<dbReference type="InterPro" id="IPR008471">
    <property type="entry name" value="MnmC-like_methylTransf"/>
</dbReference>
<dbReference type="Gene3D" id="3.40.50.150">
    <property type="entry name" value="Vaccinia Virus protein VP39"/>
    <property type="match status" value="1"/>
</dbReference>
<keyword evidence="2" id="KW-0808">Transferase</keyword>
<sequence length="226" mass="25653">MPDSPLQLITTGDGSPSLYHTELDETYHSRRGAVTESDYVFIQRGLVPATEVSDPVRVFEVGFGTGLNALLTLRYAEEHQQAVVYHTIELYPLAPSLWQALTFPPPLDQPTDRQWFRQLHESPWGQALLLTPHFTFQKIEGDIHTYPSATAAYDVVYFDAFAPQKQPDCWQPDVFHRLYTMLRADGALITYCAQGAFRRTLQATGFKVEKLPGPPGKREMVRAWKV</sequence>
<evidence type="ECO:0000259" key="1">
    <source>
        <dbReference type="Pfam" id="PF05430"/>
    </source>
</evidence>
<dbReference type="Proteomes" id="UP000198510">
    <property type="component" value="Unassembled WGS sequence"/>
</dbReference>
<dbReference type="SUPFAM" id="SSF53335">
    <property type="entry name" value="S-adenosyl-L-methionine-dependent methyltransferases"/>
    <property type="match status" value="1"/>
</dbReference>
<dbReference type="NCBIfam" id="NF033855">
    <property type="entry name" value="tRNA_MNMC2"/>
    <property type="match status" value="1"/>
</dbReference>
<dbReference type="PANTHER" id="PTHR39963">
    <property type="entry name" value="SLL0983 PROTEIN"/>
    <property type="match status" value="1"/>
</dbReference>
<dbReference type="STRING" id="1075417.SAMN05421823_10819"/>
<evidence type="ECO:0000313" key="3">
    <source>
        <dbReference type="Proteomes" id="UP000198510"/>
    </source>
</evidence>
<feature type="domain" description="MnmC-like methyltransferase" evidence="1">
    <location>
        <begin position="147"/>
        <end position="225"/>
    </location>
</feature>
<reference evidence="2 3" key="1">
    <citation type="submission" date="2016-10" db="EMBL/GenBank/DDBJ databases">
        <authorList>
            <person name="de Groot N.N."/>
        </authorList>
    </citation>
    <scope>NUCLEOTIDE SEQUENCE [LARGE SCALE GENOMIC DNA]</scope>
    <source>
        <strain evidence="2 3">DSM 25186</strain>
    </source>
</reference>
<dbReference type="GO" id="GO:0004808">
    <property type="term" value="F:tRNA (5-methylaminomethyl-2-thiouridylate)(34)-methyltransferase activity"/>
    <property type="evidence" value="ECO:0007669"/>
    <property type="project" value="InterPro"/>
</dbReference>
<gene>
    <name evidence="2" type="ORF">SAMN05421823_10819</name>
</gene>
<name>A0A1G9MMY1_9BACT</name>
<proteinExistence type="predicted"/>
<keyword evidence="3" id="KW-1185">Reference proteome</keyword>